<protein>
    <submittedName>
        <fullName evidence="1">Uncharacterized protein</fullName>
    </submittedName>
</protein>
<sequence length="57" mass="6355">MNIFLDKVNLLLIASIVSVFIFLNAHTYVDDETANAINTCSLQQSKWVTTKTGGYCE</sequence>
<dbReference type="Proteomes" id="UP000198883">
    <property type="component" value="Unassembled WGS sequence"/>
</dbReference>
<evidence type="ECO:0000313" key="1">
    <source>
        <dbReference type="EMBL" id="SEM34405.1"/>
    </source>
</evidence>
<accession>A0A1H7XL50</accession>
<organism evidence="1 2">
    <name type="scientific">Phocoenobacter skyensis</name>
    <dbReference type="NCBI Taxonomy" id="97481"/>
    <lineage>
        <taxon>Bacteria</taxon>
        <taxon>Pseudomonadati</taxon>
        <taxon>Pseudomonadota</taxon>
        <taxon>Gammaproteobacteria</taxon>
        <taxon>Pasteurellales</taxon>
        <taxon>Pasteurellaceae</taxon>
        <taxon>Phocoenobacter</taxon>
    </lineage>
</organism>
<name>A0A1H7XL50_9PAST</name>
<dbReference type="RefSeq" id="WP_306400514.1">
    <property type="nucleotide sequence ID" value="NZ_JASAYU010000002.1"/>
</dbReference>
<proteinExistence type="predicted"/>
<reference evidence="2" key="1">
    <citation type="submission" date="2016-10" db="EMBL/GenBank/DDBJ databases">
        <authorList>
            <person name="Varghese N."/>
            <person name="Submissions S."/>
        </authorList>
    </citation>
    <scope>NUCLEOTIDE SEQUENCE [LARGE SCALE GENOMIC DNA]</scope>
    <source>
        <strain evidence="2">DSM 24204</strain>
    </source>
</reference>
<dbReference type="STRING" id="97481.SAMN05444853_11322"/>
<dbReference type="AlphaFoldDB" id="A0A1H7XL50"/>
<gene>
    <name evidence="1" type="ORF">SAMN05444853_11322</name>
</gene>
<dbReference type="EMBL" id="FOBN01000013">
    <property type="protein sequence ID" value="SEM34405.1"/>
    <property type="molecule type" value="Genomic_DNA"/>
</dbReference>
<evidence type="ECO:0000313" key="2">
    <source>
        <dbReference type="Proteomes" id="UP000198883"/>
    </source>
</evidence>